<reference evidence="2 3" key="1">
    <citation type="submission" date="2023-01" db="EMBL/GenBank/DDBJ databases">
        <authorList>
            <person name="Kreplak J."/>
        </authorList>
    </citation>
    <scope>NUCLEOTIDE SEQUENCE [LARGE SCALE GENOMIC DNA]</scope>
</reference>
<name>A0AAV1A2E8_VICFA</name>
<proteinExistence type="predicted"/>
<dbReference type="InterPro" id="IPR050951">
    <property type="entry name" value="Retrovirus_Pol_polyprotein"/>
</dbReference>
<dbReference type="EMBL" id="OX451738">
    <property type="protein sequence ID" value="CAI8604056.1"/>
    <property type="molecule type" value="Genomic_DNA"/>
</dbReference>
<keyword evidence="3" id="KW-1185">Reference proteome</keyword>
<dbReference type="Pfam" id="PF17921">
    <property type="entry name" value="Integrase_H2C2"/>
    <property type="match status" value="1"/>
</dbReference>
<evidence type="ECO:0000313" key="3">
    <source>
        <dbReference type="Proteomes" id="UP001157006"/>
    </source>
</evidence>
<organism evidence="2 3">
    <name type="scientific">Vicia faba</name>
    <name type="common">Broad bean</name>
    <name type="synonym">Faba vulgaris</name>
    <dbReference type="NCBI Taxonomy" id="3906"/>
    <lineage>
        <taxon>Eukaryota</taxon>
        <taxon>Viridiplantae</taxon>
        <taxon>Streptophyta</taxon>
        <taxon>Embryophyta</taxon>
        <taxon>Tracheophyta</taxon>
        <taxon>Spermatophyta</taxon>
        <taxon>Magnoliopsida</taxon>
        <taxon>eudicotyledons</taxon>
        <taxon>Gunneridae</taxon>
        <taxon>Pentapetalae</taxon>
        <taxon>rosids</taxon>
        <taxon>fabids</taxon>
        <taxon>Fabales</taxon>
        <taxon>Fabaceae</taxon>
        <taxon>Papilionoideae</taxon>
        <taxon>50 kb inversion clade</taxon>
        <taxon>NPAAA clade</taxon>
        <taxon>Hologalegina</taxon>
        <taxon>IRL clade</taxon>
        <taxon>Fabeae</taxon>
        <taxon>Vicia</taxon>
    </lineage>
</organism>
<dbReference type="InterPro" id="IPR041588">
    <property type="entry name" value="Integrase_H2C2"/>
</dbReference>
<feature type="domain" description="Integrase zinc-binding" evidence="1">
    <location>
        <begin position="62"/>
        <end position="117"/>
    </location>
</feature>
<dbReference type="Gene3D" id="1.10.340.70">
    <property type="match status" value="1"/>
</dbReference>
<protein>
    <recommendedName>
        <fullName evidence="1">Integrase zinc-binding domain-containing protein</fullName>
    </recommendedName>
</protein>
<evidence type="ECO:0000259" key="1">
    <source>
        <dbReference type="Pfam" id="PF17921"/>
    </source>
</evidence>
<dbReference type="Proteomes" id="UP001157006">
    <property type="component" value="Chromosome 3"/>
</dbReference>
<dbReference type="PANTHER" id="PTHR37984:SF5">
    <property type="entry name" value="PROTEIN NYNRIN-LIKE"/>
    <property type="match status" value="1"/>
</dbReference>
<dbReference type="FunFam" id="1.10.340.70:FF:000001">
    <property type="entry name" value="Retrovirus-related Pol polyprotein from transposon gypsy-like Protein"/>
    <property type="match status" value="1"/>
</dbReference>
<sequence>MKQSSFPFLLQFHYWSPSYYKTDPHGQNLIATVNKDSSLTNKFQLKNDILYYQNKICIPSVQELRQAVLTKFHSTPVAGHLGFQPTLARLSSSFLWPGIYKDVNHLIKHCSVCQQSKYMTKKKQGLLQPLEIPTLV</sequence>
<evidence type="ECO:0000313" key="2">
    <source>
        <dbReference type="EMBL" id="CAI8604056.1"/>
    </source>
</evidence>
<accession>A0AAV1A2E8</accession>
<dbReference type="PANTHER" id="PTHR37984">
    <property type="entry name" value="PROTEIN CBG26694"/>
    <property type="match status" value="1"/>
</dbReference>
<gene>
    <name evidence="2" type="ORF">VFH_III114360</name>
</gene>
<dbReference type="AlphaFoldDB" id="A0AAV1A2E8"/>